<dbReference type="GO" id="GO:0006598">
    <property type="term" value="P:polyamine catabolic process"/>
    <property type="evidence" value="ECO:0007669"/>
    <property type="project" value="TreeGrafter"/>
</dbReference>
<name>A0A9J6P8C2_9CLOT</name>
<proteinExistence type="predicted"/>
<dbReference type="Gene3D" id="3.40.50.880">
    <property type="match status" value="1"/>
</dbReference>
<evidence type="ECO:0000313" key="2">
    <source>
        <dbReference type="Proteomes" id="UP001056429"/>
    </source>
</evidence>
<dbReference type="PROSITE" id="PS51273">
    <property type="entry name" value="GATASE_TYPE_1"/>
    <property type="match status" value="1"/>
</dbReference>
<dbReference type="Proteomes" id="UP001056429">
    <property type="component" value="Unassembled WGS sequence"/>
</dbReference>
<dbReference type="InterPro" id="IPR029062">
    <property type="entry name" value="Class_I_gatase-like"/>
</dbReference>
<dbReference type="AlphaFoldDB" id="A0A9J6P8C2"/>
<dbReference type="PANTHER" id="PTHR43235:SF1">
    <property type="entry name" value="GLUTAMINE AMIDOTRANSFERASE PB2B2.05-RELATED"/>
    <property type="match status" value="1"/>
</dbReference>
<reference evidence="1" key="2">
    <citation type="submission" date="2021-04" db="EMBL/GenBank/DDBJ databases">
        <authorList>
            <person name="Dong X."/>
        </authorList>
    </citation>
    <scope>NUCLEOTIDE SEQUENCE</scope>
    <source>
        <strain evidence="1">ZWT</strain>
    </source>
</reference>
<evidence type="ECO:0000313" key="1">
    <source>
        <dbReference type="EMBL" id="MCM1992270.1"/>
    </source>
</evidence>
<organism evidence="1 2">
    <name type="scientific">Oceanirhabdus seepicola</name>
    <dbReference type="NCBI Taxonomy" id="2828781"/>
    <lineage>
        <taxon>Bacteria</taxon>
        <taxon>Bacillati</taxon>
        <taxon>Bacillota</taxon>
        <taxon>Clostridia</taxon>
        <taxon>Eubacteriales</taxon>
        <taxon>Clostridiaceae</taxon>
        <taxon>Oceanirhabdus</taxon>
    </lineage>
</organism>
<comment type="caution">
    <text evidence="1">The sequence shown here is derived from an EMBL/GenBank/DDBJ whole genome shotgun (WGS) entry which is preliminary data.</text>
</comment>
<protein>
    <submittedName>
        <fullName evidence="1">Gamma-glutamyl-gamma-aminobutyrate hydrolase family protein</fullName>
    </submittedName>
</protein>
<keyword evidence="2" id="KW-1185">Reference proteome</keyword>
<dbReference type="CDD" id="cd01745">
    <property type="entry name" value="GATase1_2"/>
    <property type="match status" value="1"/>
</dbReference>
<reference evidence="1" key="1">
    <citation type="journal article" date="2021" name="mSystems">
        <title>Bacteria and Archaea Synergistically Convert Glycine Betaine to Biogenic Methane in the Formosa Cold Seep of the South China Sea.</title>
        <authorList>
            <person name="Li L."/>
            <person name="Zhang W."/>
            <person name="Zhang S."/>
            <person name="Song L."/>
            <person name="Sun Q."/>
            <person name="Zhang H."/>
            <person name="Xiang H."/>
            <person name="Dong X."/>
        </authorList>
    </citation>
    <scope>NUCLEOTIDE SEQUENCE</scope>
    <source>
        <strain evidence="1">ZWT</strain>
    </source>
</reference>
<dbReference type="RefSeq" id="WP_250861430.1">
    <property type="nucleotide sequence ID" value="NZ_JAGSOJ010000005.1"/>
</dbReference>
<dbReference type="EMBL" id="JAGSOJ010000005">
    <property type="protein sequence ID" value="MCM1992270.1"/>
    <property type="molecule type" value="Genomic_DNA"/>
</dbReference>
<sequence length="245" mass="27021">MVKDKIVVGISGSYIIDEGGMFPGYKRSYVNDDYVQSVVMAGGIPYIIPVVHDEEVIKEQLKNVDALILSGGHDVNPLEWGEEPSSKLGGILPIRDKFDIALMNIADDMKMPILGVCRGEHIIAVTKGGSLYQDLSFIDGSYIKHNQAHLSNVATHSADVEVGSKLHEILGETAMINSFHHLGVKDVPCGYKVVAKAKDGLVEAIEKQGEHFVLGVQWHPEMMTKESPEMLNIFKRLIEEARKTK</sequence>
<keyword evidence="1" id="KW-0378">Hydrolase</keyword>
<dbReference type="GO" id="GO:0033969">
    <property type="term" value="F:gamma-glutamyl-gamma-aminobutyrate hydrolase activity"/>
    <property type="evidence" value="ECO:0007669"/>
    <property type="project" value="TreeGrafter"/>
</dbReference>
<dbReference type="PANTHER" id="PTHR43235">
    <property type="entry name" value="GLUTAMINE AMIDOTRANSFERASE PB2B2.05-RELATED"/>
    <property type="match status" value="1"/>
</dbReference>
<accession>A0A9J6P8C2</accession>
<dbReference type="SUPFAM" id="SSF52317">
    <property type="entry name" value="Class I glutamine amidotransferase-like"/>
    <property type="match status" value="1"/>
</dbReference>
<dbReference type="Pfam" id="PF07722">
    <property type="entry name" value="Peptidase_C26"/>
    <property type="match status" value="1"/>
</dbReference>
<dbReference type="InterPro" id="IPR011697">
    <property type="entry name" value="Peptidase_C26"/>
</dbReference>
<gene>
    <name evidence="1" type="ORF">KDK92_21310</name>
</gene>
<dbReference type="GO" id="GO:0005829">
    <property type="term" value="C:cytosol"/>
    <property type="evidence" value="ECO:0007669"/>
    <property type="project" value="TreeGrafter"/>
</dbReference>
<dbReference type="InterPro" id="IPR044668">
    <property type="entry name" value="PuuD-like"/>
</dbReference>